<organism evidence="2 3">
    <name type="scientific">Prauserella isguenensis</name>
    <dbReference type="NCBI Taxonomy" id="1470180"/>
    <lineage>
        <taxon>Bacteria</taxon>
        <taxon>Bacillati</taxon>
        <taxon>Actinomycetota</taxon>
        <taxon>Actinomycetes</taxon>
        <taxon>Pseudonocardiales</taxon>
        <taxon>Pseudonocardiaceae</taxon>
        <taxon>Prauserella</taxon>
    </lineage>
</organism>
<name>A0A839S6F4_9PSEU</name>
<proteinExistence type="predicted"/>
<evidence type="ECO:0000256" key="1">
    <source>
        <dbReference type="SAM" id="MobiDB-lite"/>
    </source>
</evidence>
<evidence type="ECO:0000313" key="2">
    <source>
        <dbReference type="EMBL" id="MBB3052580.1"/>
    </source>
</evidence>
<reference evidence="2 3" key="1">
    <citation type="submission" date="2020-08" db="EMBL/GenBank/DDBJ databases">
        <title>Genomic Encyclopedia of Type Strains, Phase III (KMG-III): the genomes of soil and plant-associated and newly described type strains.</title>
        <authorList>
            <person name="Whitman W."/>
        </authorList>
    </citation>
    <scope>NUCLEOTIDE SEQUENCE [LARGE SCALE GENOMIC DNA]</scope>
    <source>
        <strain evidence="2 3">CECT 8577</strain>
    </source>
</reference>
<accession>A0A839S6F4</accession>
<dbReference type="AlphaFoldDB" id="A0A839S6F4"/>
<evidence type="ECO:0000313" key="3">
    <source>
        <dbReference type="Proteomes" id="UP000550714"/>
    </source>
</evidence>
<comment type="caution">
    <text evidence="2">The sequence shown here is derived from an EMBL/GenBank/DDBJ whole genome shotgun (WGS) entry which is preliminary data.</text>
</comment>
<gene>
    <name evidence="2" type="ORF">FHS23_003614</name>
</gene>
<keyword evidence="3" id="KW-1185">Reference proteome</keyword>
<dbReference type="Proteomes" id="UP000550714">
    <property type="component" value="Unassembled WGS sequence"/>
</dbReference>
<sequence>MVGGQAYDEHADQSFDPDGIGDMGMGAEG</sequence>
<dbReference type="EMBL" id="JACHWU010000004">
    <property type="protein sequence ID" value="MBB3052580.1"/>
    <property type="molecule type" value="Genomic_DNA"/>
</dbReference>
<feature type="region of interest" description="Disordered" evidence="1">
    <location>
        <begin position="1"/>
        <end position="29"/>
    </location>
</feature>
<protein>
    <submittedName>
        <fullName evidence="2">Uncharacterized protein</fullName>
    </submittedName>
</protein>